<evidence type="ECO:0000256" key="1">
    <source>
        <dbReference type="ARBA" id="ARBA00006432"/>
    </source>
</evidence>
<feature type="domain" description="AMP-dependent synthetase/ligase" evidence="3">
    <location>
        <begin position="15"/>
        <end position="373"/>
    </location>
</feature>
<dbReference type="PANTHER" id="PTHR43201:SF5">
    <property type="entry name" value="MEDIUM-CHAIN ACYL-COA LIGASE ACSF2, MITOCHONDRIAL"/>
    <property type="match status" value="1"/>
</dbReference>
<dbReference type="AlphaFoldDB" id="A0A9D8KFI0"/>
<dbReference type="PANTHER" id="PTHR43201">
    <property type="entry name" value="ACYL-COA SYNTHETASE"/>
    <property type="match status" value="1"/>
</dbReference>
<dbReference type="GO" id="GO:0031956">
    <property type="term" value="F:medium-chain fatty acid-CoA ligase activity"/>
    <property type="evidence" value="ECO:0007669"/>
    <property type="project" value="TreeGrafter"/>
</dbReference>
<dbReference type="PROSITE" id="PS00455">
    <property type="entry name" value="AMP_BINDING"/>
    <property type="match status" value="1"/>
</dbReference>
<proteinExistence type="inferred from homology"/>
<dbReference type="Gene3D" id="3.40.50.12780">
    <property type="entry name" value="N-terminal domain of ligase-like"/>
    <property type="match status" value="1"/>
</dbReference>
<dbReference type="InterPro" id="IPR042099">
    <property type="entry name" value="ANL_N_sf"/>
</dbReference>
<name>A0A9D8KFI0_9DELT</name>
<dbReference type="FunFam" id="3.30.300.30:FF:000008">
    <property type="entry name" value="2,3-dihydroxybenzoate-AMP ligase"/>
    <property type="match status" value="1"/>
</dbReference>
<sequence>MKATGTLQVGNIIKVAAARYAGKEAIFCSMTGRRFTFHEMNERTNALANGLLSLGLKKGDVCAFLLYNRAEIVETYFALAKIGVMGIPLNYRLAPNEMVELMTFCDAENLIFDPGFTEVVDGMRGDLKDIKRYIGVGDEVPGFAESYDGLVKESSVEEPDVEVFEEDIQYMNLTSGTTGLPKAYLLTQYNNVAAGPFMAMAHDLCENDVILTVFPIFGRVGFAWCAMAFMVGARNVIHQFGQGNLLKLIGDEKVTISNWVPTIANIVMSFPDFDNYDYSSLRGLVFAAAPFPRSLQEKVKEKICPNIYEYYGLQESGILTQIKPNDKERKPDSVGLPHLGSDVRVVDTKGKDVPVGEVGEIIGRGAAVTTGYFKNEEKSKEMFKDGWFYTGDLGRFDEEGFLYLSGRKKDMIISGGQNVFAVEVEDILMSHDAIMDCAVIGLPDEKWGELVTAVVLKNPDIEVTEDEIIEYVRGKTAHFKAPKRVIFADSIPRTPTGKVTKFVLVEKYSK</sequence>
<protein>
    <submittedName>
        <fullName evidence="5">AMP-binding protein</fullName>
    </submittedName>
</protein>
<reference evidence="5" key="1">
    <citation type="journal article" date="2021" name="Environ. Microbiol.">
        <title>Genomic characterization of three novel Desulfobacterota classes expand the metabolic and phylogenetic diversity of the phylum.</title>
        <authorList>
            <person name="Murphy C.L."/>
            <person name="Biggerstaff J."/>
            <person name="Eichhorn A."/>
            <person name="Ewing E."/>
            <person name="Shahan R."/>
            <person name="Soriano D."/>
            <person name="Stewart S."/>
            <person name="VanMol K."/>
            <person name="Walker R."/>
            <person name="Walters P."/>
            <person name="Elshahed M.S."/>
            <person name="Youssef N.H."/>
        </authorList>
    </citation>
    <scope>NUCLEOTIDE SEQUENCE</scope>
    <source>
        <strain evidence="5">Zod_Metabat.24</strain>
    </source>
</reference>
<evidence type="ECO:0000259" key="3">
    <source>
        <dbReference type="Pfam" id="PF00501"/>
    </source>
</evidence>
<dbReference type="Pfam" id="PF13193">
    <property type="entry name" value="AMP-binding_C"/>
    <property type="match status" value="1"/>
</dbReference>
<dbReference type="InterPro" id="IPR000873">
    <property type="entry name" value="AMP-dep_synth/lig_dom"/>
</dbReference>
<dbReference type="SUPFAM" id="SSF56801">
    <property type="entry name" value="Acetyl-CoA synthetase-like"/>
    <property type="match status" value="1"/>
</dbReference>
<dbReference type="Proteomes" id="UP000809273">
    <property type="component" value="Unassembled WGS sequence"/>
</dbReference>
<evidence type="ECO:0000313" key="6">
    <source>
        <dbReference type="Proteomes" id="UP000809273"/>
    </source>
</evidence>
<organism evidence="5 6">
    <name type="scientific">Candidatus Zymogenus saltonus</name>
    <dbReference type="NCBI Taxonomy" id="2844893"/>
    <lineage>
        <taxon>Bacteria</taxon>
        <taxon>Deltaproteobacteria</taxon>
        <taxon>Candidatus Zymogenia</taxon>
        <taxon>Candidatus Zymogeniales</taxon>
        <taxon>Candidatus Zymogenaceae</taxon>
        <taxon>Candidatus Zymogenus</taxon>
    </lineage>
</organism>
<dbReference type="Gene3D" id="3.30.300.30">
    <property type="match status" value="1"/>
</dbReference>
<accession>A0A9D8KFI0</accession>
<feature type="domain" description="AMP-binding enzyme C-terminal" evidence="4">
    <location>
        <begin position="423"/>
        <end position="498"/>
    </location>
</feature>
<evidence type="ECO:0000313" key="5">
    <source>
        <dbReference type="EMBL" id="MBN1574105.1"/>
    </source>
</evidence>
<dbReference type="Pfam" id="PF00501">
    <property type="entry name" value="AMP-binding"/>
    <property type="match status" value="1"/>
</dbReference>
<comment type="similarity">
    <text evidence="1">Belongs to the ATP-dependent AMP-binding enzyme family.</text>
</comment>
<comment type="caution">
    <text evidence="5">The sequence shown here is derived from an EMBL/GenBank/DDBJ whole genome shotgun (WGS) entry which is preliminary data.</text>
</comment>
<reference evidence="5" key="2">
    <citation type="submission" date="2021-01" db="EMBL/GenBank/DDBJ databases">
        <authorList>
            <person name="Hahn C.R."/>
            <person name="Youssef N.H."/>
            <person name="Elshahed M."/>
        </authorList>
    </citation>
    <scope>NUCLEOTIDE SEQUENCE</scope>
    <source>
        <strain evidence="5">Zod_Metabat.24</strain>
    </source>
</reference>
<evidence type="ECO:0000259" key="4">
    <source>
        <dbReference type="Pfam" id="PF13193"/>
    </source>
</evidence>
<dbReference type="InterPro" id="IPR025110">
    <property type="entry name" value="AMP-bd_C"/>
</dbReference>
<dbReference type="EMBL" id="JAFGIX010000065">
    <property type="protein sequence ID" value="MBN1574105.1"/>
    <property type="molecule type" value="Genomic_DNA"/>
</dbReference>
<evidence type="ECO:0000256" key="2">
    <source>
        <dbReference type="ARBA" id="ARBA00022598"/>
    </source>
</evidence>
<dbReference type="GO" id="GO:0006631">
    <property type="term" value="P:fatty acid metabolic process"/>
    <property type="evidence" value="ECO:0007669"/>
    <property type="project" value="TreeGrafter"/>
</dbReference>
<dbReference type="InterPro" id="IPR020845">
    <property type="entry name" value="AMP-binding_CS"/>
</dbReference>
<keyword evidence="2" id="KW-0436">Ligase</keyword>
<gene>
    <name evidence="5" type="ORF">JW984_12990</name>
</gene>
<dbReference type="InterPro" id="IPR045851">
    <property type="entry name" value="AMP-bd_C_sf"/>
</dbReference>